<protein>
    <submittedName>
        <fullName evidence="1">Uncharacterized protein</fullName>
    </submittedName>
</protein>
<dbReference type="EMBL" id="JAUPFM010000007">
    <property type="protein sequence ID" value="KAK2846676.1"/>
    <property type="molecule type" value="Genomic_DNA"/>
</dbReference>
<name>A0AA88N160_CHASR</name>
<proteinExistence type="predicted"/>
<gene>
    <name evidence="1" type="ORF">Q5P01_009675</name>
</gene>
<evidence type="ECO:0000313" key="2">
    <source>
        <dbReference type="Proteomes" id="UP001187415"/>
    </source>
</evidence>
<reference evidence="1" key="1">
    <citation type="submission" date="2023-07" db="EMBL/GenBank/DDBJ databases">
        <title>Chromosome-level Genome Assembly of Striped Snakehead (Channa striata).</title>
        <authorList>
            <person name="Liu H."/>
        </authorList>
    </citation>
    <scope>NUCLEOTIDE SEQUENCE</scope>
    <source>
        <strain evidence="1">Gz</strain>
        <tissue evidence="1">Muscle</tissue>
    </source>
</reference>
<dbReference type="AlphaFoldDB" id="A0AA88N160"/>
<keyword evidence="2" id="KW-1185">Reference proteome</keyword>
<organism evidence="1 2">
    <name type="scientific">Channa striata</name>
    <name type="common">Snakehead murrel</name>
    <name type="synonym">Ophicephalus striatus</name>
    <dbReference type="NCBI Taxonomy" id="64152"/>
    <lineage>
        <taxon>Eukaryota</taxon>
        <taxon>Metazoa</taxon>
        <taxon>Chordata</taxon>
        <taxon>Craniata</taxon>
        <taxon>Vertebrata</taxon>
        <taxon>Euteleostomi</taxon>
        <taxon>Actinopterygii</taxon>
        <taxon>Neopterygii</taxon>
        <taxon>Teleostei</taxon>
        <taxon>Neoteleostei</taxon>
        <taxon>Acanthomorphata</taxon>
        <taxon>Anabantaria</taxon>
        <taxon>Anabantiformes</taxon>
        <taxon>Channoidei</taxon>
        <taxon>Channidae</taxon>
        <taxon>Channa</taxon>
    </lineage>
</organism>
<comment type="caution">
    <text evidence="1">The sequence shown here is derived from an EMBL/GenBank/DDBJ whole genome shotgun (WGS) entry which is preliminary data.</text>
</comment>
<accession>A0AA88N160</accession>
<evidence type="ECO:0000313" key="1">
    <source>
        <dbReference type="EMBL" id="KAK2846676.1"/>
    </source>
</evidence>
<sequence length="136" mass="15245">MSAEQNGATVLFLFQYPALFLSAYVQHVQREQHSLLQKQIKPPGFKHDSKAGGCEVDKMKRNVQVRMSAVSVKSISTDRRHVTFGTMCFNMLSLAKPPSSDESNRLTRKRRTQPCFGGIKSVWNKLSADGQQRSGS</sequence>
<dbReference type="Proteomes" id="UP001187415">
    <property type="component" value="Unassembled WGS sequence"/>
</dbReference>